<dbReference type="AlphaFoldDB" id="A0ABD2PL20"/>
<dbReference type="PANTHER" id="PTHR45638">
    <property type="entry name" value="CYCLIC NUCLEOTIDE-GATED CATION CHANNEL SUBUNIT A"/>
    <property type="match status" value="1"/>
</dbReference>
<dbReference type="PROSITE" id="PS00889">
    <property type="entry name" value="CNMP_BINDING_2"/>
    <property type="match status" value="1"/>
</dbReference>
<dbReference type="PROSITE" id="PS50042">
    <property type="entry name" value="CNMP_BINDING_3"/>
    <property type="match status" value="1"/>
</dbReference>
<dbReference type="EMBL" id="JBJKFK010005659">
    <property type="protein sequence ID" value="KAL3308206.1"/>
    <property type="molecule type" value="Genomic_DNA"/>
</dbReference>
<comment type="subcellular location">
    <subcellularLocation>
        <location evidence="1">Membrane</location>
        <topology evidence="1">Multi-pass membrane protein</topology>
    </subcellularLocation>
</comment>
<evidence type="ECO:0000256" key="5">
    <source>
        <dbReference type="ARBA" id="ARBA00023065"/>
    </source>
</evidence>
<evidence type="ECO:0000256" key="2">
    <source>
        <dbReference type="ARBA" id="ARBA00022448"/>
    </source>
</evidence>
<dbReference type="GO" id="GO:0034220">
    <property type="term" value="P:monoatomic ion transmembrane transport"/>
    <property type="evidence" value="ECO:0007669"/>
    <property type="project" value="UniProtKB-KW"/>
</dbReference>
<keyword evidence="7" id="KW-1071">Ligand-gated ion channel</keyword>
<gene>
    <name evidence="10" type="ORF">Ciccas_013266</name>
</gene>
<evidence type="ECO:0000256" key="1">
    <source>
        <dbReference type="ARBA" id="ARBA00004141"/>
    </source>
</evidence>
<keyword evidence="4" id="KW-1133">Transmembrane helix</keyword>
<dbReference type="Proteomes" id="UP001626550">
    <property type="component" value="Unassembled WGS sequence"/>
</dbReference>
<dbReference type="InterPro" id="IPR000595">
    <property type="entry name" value="cNMP-bd_dom"/>
</dbReference>
<evidence type="ECO:0000256" key="6">
    <source>
        <dbReference type="ARBA" id="ARBA00023136"/>
    </source>
</evidence>
<proteinExistence type="predicted"/>
<dbReference type="CDD" id="cd00038">
    <property type="entry name" value="CAP_ED"/>
    <property type="match status" value="1"/>
</dbReference>
<dbReference type="PANTHER" id="PTHR45638:SF7">
    <property type="entry name" value="CYCLIC NUCLEOTIDE-GATED ION CHANNEL-LIKE, ISOFORM E"/>
    <property type="match status" value="1"/>
</dbReference>
<keyword evidence="2" id="KW-0813">Transport</keyword>
<protein>
    <recommendedName>
        <fullName evidence="9">Cyclic nucleotide-binding domain-containing protein</fullName>
    </recommendedName>
</protein>
<evidence type="ECO:0000256" key="4">
    <source>
        <dbReference type="ARBA" id="ARBA00022989"/>
    </source>
</evidence>
<evidence type="ECO:0000313" key="10">
    <source>
        <dbReference type="EMBL" id="KAL3308206.1"/>
    </source>
</evidence>
<comment type="caution">
    <text evidence="10">The sequence shown here is derived from an EMBL/GenBank/DDBJ whole genome shotgun (WGS) entry which is preliminary data.</text>
</comment>
<accession>A0ABD2PL20</accession>
<feature type="domain" description="Cyclic nucleotide-binding" evidence="9">
    <location>
        <begin position="1"/>
        <end position="46"/>
    </location>
</feature>
<evidence type="ECO:0000256" key="8">
    <source>
        <dbReference type="ARBA" id="ARBA00023303"/>
    </source>
</evidence>
<dbReference type="SUPFAM" id="SSF51206">
    <property type="entry name" value="cAMP-binding domain-like"/>
    <property type="match status" value="1"/>
</dbReference>
<sequence>MGTGDFFGEIGILNLDGGINRRTAHVRAVGYAELFVLMRQDVLNALKEHPDAEIVLKREAQKRLESLRRHDGSDKKVP</sequence>
<evidence type="ECO:0000256" key="3">
    <source>
        <dbReference type="ARBA" id="ARBA00022692"/>
    </source>
</evidence>
<dbReference type="InterPro" id="IPR018490">
    <property type="entry name" value="cNMP-bd_dom_sf"/>
</dbReference>
<evidence type="ECO:0000259" key="9">
    <source>
        <dbReference type="PROSITE" id="PS50042"/>
    </source>
</evidence>
<evidence type="ECO:0000256" key="7">
    <source>
        <dbReference type="ARBA" id="ARBA00023286"/>
    </source>
</evidence>
<dbReference type="InterPro" id="IPR014710">
    <property type="entry name" value="RmlC-like_jellyroll"/>
</dbReference>
<dbReference type="InterPro" id="IPR018488">
    <property type="entry name" value="cNMP-bd_CS"/>
</dbReference>
<evidence type="ECO:0000313" key="11">
    <source>
        <dbReference type="Proteomes" id="UP001626550"/>
    </source>
</evidence>
<organism evidence="10 11">
    <name type="scientific">Cichlidogyrus casuarinus</name>
    <dbReference type="NCBI Taxonomy" id="1844966"/>
    <lineage>
        <taxon>Eukaryota</taxon>
        <taxon>Metazoa</taxon>
        <taxon>Spiralia</taxon>
        <taxon>Lophotrochozoa</taxon>
        <taxon>Platyhelminthes</taxon>
        <taxon>Monogenea</taxon>
        <taxon>Monopisthocotylea</taxon>
        <taxon>Dactylogyridea</taxon>
        <taxon>Ancyrocephalidae</taxon>
        <taxon>Cichlidogyrus</taxon>
    </lineage>
</organism>
<keyword evidence="11" id="KW-1185">Reference proteome</keyword>
<keyword evidence="8" id="KW-0407">Ion channel</keyword>
<dbReference type="GO" id="GO:0016020">
    <property type="term" value="C:membrane"/>
    <property type="evidence" value="ECO:0007669"/>
    <property type="project" value="UniProtKB-SubCell"/>
</dbReference>
<reference evidence="10 11" key="1">
    <citation type="submission" date="2024-11" db="EMBL/GenBank/DDBJ databases">
        <title>Adaptive evolution of stress response genes in parasites aligns with host niche diversity.</title>
        <authorList>
            <person name="Hahn C."/>
            <person name="Resl P."/>
        </authorList>
    </citation>
    <scope>NUCLEOTIDE SEQUENCE [LARGE SCALE GENOMIC DNA]</scope>
    <source>
        <strain evidence="10">EGGRZ-B1_66</strain>
        <tissue evidence="10">Body</tissue>
    </source>
</reference>
<keyword evidence="6" id="KW-0472">Membrane</keyword>
<dbReference type="InterPro" id="IPR050866">
    <property type="entry name" value="CNG_cation_channel"/>
</dbReference>
<dbReference type="Gene3D" id="2.60.120.10">
    <property type="entry name" value="Jelly Rolls"/>
    <property type="match status" value="1"/>
</dbReference>
<keyword evidence="3" id="KW-0812">Transmembrane</keyword>
<name>A0ABD2PL20_9PLAT</name>
<keyword evidence="5" id="KW-0406">Ion transport</keyword>